<dbReference type="GeneID" id="106344970"/>
<dbReference type="Pfam" id="PF04827">
    <property type="entry name" value="Plant_tran"/>
    <property type="match status" value="1"/>
</dbReference>
<dbReference type="RefSeq" id="XP_013639708.1">
    <property type="nucleotide sequence ID" value="XM_013784254.1"/>
</dbReference>
<evidence type="ECO:0008006" key="3">
    <source>
        <dbReference type="Google" id="ProtNLM"/>
    </source>
</evidence>
<dbReference type="KEGG" id="boe:106344970"/>
<dbReference type="Proteomes" id="UP000032141">
    <property type="component" value="Chromosome C5"/>
</dbReference>
<dbReference type="Gramene" id="Bo5g093320.1">
    <property type="protein sequence ID" value="Bo5g093320.1"/>
    <property type="gene ID" value="Bo5g093320"/>
</dbReference>
<dbReference type="OrthoDB" id="1021797at2759"/>
<dbReference type="PANTHER" id="PTHR47150:SF7">
    <property type="entry name" value="NUCLEASE"/>
    <property type="match status" value="1"/>
</dbReference>
<dbReference type="eggNOG" id="ENOG502QR5Z">
    <property type="taxonomic scope" value="Eukaryota"/>
</dbReference>
<proteinExistence type="predicted"/>
<keyword evidence="2" id="KW-1185">Reference proteome</keyword>
<dbReference type="PANTHER" id="PTHR47150">
    <property type="entry name" value="OS12G0169200 PROTEIN"/>
    <property type="match status" value="1"/>
</dbReference>
<reference evidence="1" key="2">
    <citation type="submission" date="2015-03" db="UniProtKB">
        <authorList>
            <consortium name="EnsemblPlants"/>
        </authorList>
    </citation>
    <scope>IDENTIFICATION</scope>
</reference>
<dbReference type="AlphaFoldDB" id="A0A0D3CH17"/>
<dbReference type="EnsemblPlants" id="Bo5g093320.1">
    <property type="protein sequence ID" value="Bo5g093320.1"/>
    <property type="gene ID" value="Bo5g093320"/>
</dbReference>
<name>A0A0D3CH17_BRAOL</name>
<dbReference type="OMA" id="FWILHAY"/>
<reference evidence="1 2" key="1">
    <citation type="journal article" date="2014" name="Genome Biol.">
        <title>Transcriptome and methylome profiling reveals relics of genome dominance in the mesopolyploid Brassica oleracea.</title>
        <authorList>
            <person name="Parkin I.A."/>
            <person name="Koh C."/>
            <person name="Tang H."/>
            <person name="Robinson S.J."/>
            <person name="Kagale S."/>
            <person name="Clarke W.E."/>
            <person name="Town C.D."/>
            <person name="Nixon J."/>
            <person name="Krishnakumar V."/>
            <person name="Bidwell S.L."/>
            <person name="Denoeud F."/>
            <person name="Belcram H."/>
            <person name="Links M.G."/>
            <person name="Just J."/>
            <person name="Clarke C."/>
            <person name="Bender T."/>
            <person name="Huebert T."/>
            <person name="Mason A.S."/>
            <person name="Pires J.C."/>
            <person name="Barker G."/>
            <person name="Moore J."/>
            <person name="Walley P.G."/>
            <person name="Manoli S."/>
            <person name="Batley J."/>
            <person name="Edwards D."/>
            <person name="Nelson M.N."/>
            <person name="Wang X."/>
            <person name="Paterson A.H."/>
            <person name="King G."/>
            <person name="Bancroft I."/>
            <person name="Chalhoub B."/>
            <person name="Sharpe A.G."/>
        </authorList>
    </citation>
    <scope>NUCLEOTIDE SEQUENCE</scope>
    <source>
        <strain evidence="1 2">cv. TO1000</strain>
    </source>
</reference>
<sequence>MYRSLFLRVVNAVESHDNYFQQRRDTTNRLGLSSLQKITLVFWMLAYRVPVDAADKYIKIGESTTIESMKRFCRAIVEIFSGQYLWSPTPNDVARLLYIGEKRGFPGMLGSLDCMHWKWKNCPTAWAGQYAGHSGSPTIILEAVADYDFWILHAYFGMPGTNNDISVLESSHLFSNLVQGIAPPAQYVIQGK</sequence>
<dbReference type="HOGENOM" id="CLU_012390_8_0_1"/>
<organism evidence="1 2">
    <name type="scientific">Brassica oleracea var. oleracea</name>
    <dbReference type="NCBI Taxonomy" id="109376"/>
    <lineage>
        <taxon>Eukaryota</taxon>
        <taxon>Viridiplantae</taxon>
        <taxon>Streptophyta</taxon>
        <taxon>Embryophyta</taxon>
        <taxon>Tracheophyta</taxon>
        <taxon>Spermatophyta</taxon>
        <taxon>Magnoliopsida</taxon>
        <taxon>eudicotyledons</taxon>
        <taxon>Gunneridae</taxon>
        <taxon>Pentapetalae</taxon>
        <taxon>rosids</taxon>
        <taxon>malvids</taxon>
        <taxon>Brassicales</taxon>
        <taxon>Brassicaceae</taxon>
        <taxon>Brassiceae</taxon>
        <taxon>Brassica</taxon>
    </lineage>
</organism>
<protein>
    <recommendedName>
        <fullName evidence="3">DDE Tnp4 domain-containing protein</fullName>
    </recommendedName>
</protein>
<evidence type="ECO:0000313" key="1">
    <source>
        <dbReference type="EnsemblPlants" id="Bo5g093320.1"/>
    </source>
</evidence>
<accession>A0A0D3CH17</accession>
<dbReference type="InterPro" id="IPR006912">
    <property type="entry name" value="Harbinger_derived_prot"/>
</dbReference>
<evidence type="ECO:0000313" key="2">
    <source>
        <dbReference type="Proteomes" id="UP000032141"/>
    </source>
</evidence>